<dbReference type="Pfam" id="PF00249">
    <property type="entry name" value="Myb_DNA-binding"/>
    <property type="match status" value="1"/>
</dbReference>
<gene>
    <name evidence="4" type="ORF">AYI69_g2992</name>
</gene>
<dbReference type="InterPro" id="IPR001005">
    <property type="entry name" value="SANT/Myb"/>
</dbReference>
<keyword evidence="5" id="KW-1185">Reference proteome</keyword>
<evidence type="ECO:0000259" key="2">
    <source>
        <dbReference type="PROSITE" id="PS50249"/>
    </source>
</evidence>
<accession>A0A1R1YKZ1</accession>
<feature type="compositionally biased region" description="Low complexity" evidence="1">
    <location>
        <begin position="83"/>
        <end position="101"/>
    </location>
</feature>
<feature type="compositionally biased region" description="Low complexity" evidence="1">
    <location>
        <begin position="424"/>
        <end position="436"/>
    </location>
</feature>
<feature type="compositionally biased region" description="Polar residues" evidence="1">
    <location>
        <begin position="739"/>
        <end position="754"/>
    </location>
</feature>
<evidence type="ECO:0000259" key="3">
    <source>
        <dbReference type="PROSITE" id="PS51294"/>
    </source>
</evidence>
<evidence type="ECO:0000313" key="5">
    <source>
        <dbReference type="Proteomes" id="UP000187429"/>
    </source>
</evidence>
<dbReference type="Pfam" id="PF01398">
    <property type="entry name" value="JAB"/>
    <property type="match status" value="1"/>
</dbReference>
<feature type="domain" description="MPN" evidence="2">
    <location>
        <begin position="532"/>
        <end position="665"/>
    </location>
</feature>
<feature type="region of interest" description="Disordered" evidence="1">
    <location>
        <begin position="418"/>
        <end position="461"/>
    </location>
</feature>
<dbReference type="AlphaFoldDB" id="A0A1R1YKZ1"/>
<dbReference type="SMART" id="SM00717">
    <property type="entry name" value="SANT"/>
    <property type="match status" value="1"/>
</dbReference>
<feature type="compositionally biased region" description="Acidic residues" evidence="1">
    <location>
        <begin position="227"/>
        <end position="242"/>
    </location>
</feature>
<dbReference type="Gene3D" id="3.40.140.10">
    <property type="entry name" value="Cytidine Deaminase, domain 2"/>
    <property type="match status" value="1"/>
</dbReference>
<organism evidence="4 5">
    <name type="scientific">Smittium culicis</name>
    <dbReference type="NCBI Taxonomy" id="133412"/>
    <lineage>
        <taxon>Eukaryota</taxon>
        <taxon>Fungi</taxon>
        <taxon>Fungi incertae sedis</taxon>
        <taxon>Zoopagomycota</taxon>
        <taxon>Kickxellomycotina</taxon>
        <taxon>Harpellomycetes</taxon>
        <taxon>Harpellales</taxon>
        <taxon>Legeriomycetaceae</taxon>
        <taxon>Smittium</taxon>
    </lineage>
</organism>
<evidence type="ECO:0000313" key="4">
    <source>
        <dbReference type="EMBL" id="OMJ27568.1"/>
    </source>
</evidence>
<feature type="region of interest" description="Disordered" evidence="1">
    <location>
        <begin position="216"/>
        <end position="267"/>
    </location>
</feature>
<feature type="compositionally biased region" description="Basic and acidic residues" evidence="1">
    <location>
        <begin position="25"/>
        <end position="37"/>
    </location>
</feature>
<feature type="compositionally biased region" description="Polar residues" evidence="1">
    <location>
        <begin position="111"/>
        <end position="122"/>
    </location>
</feature>
<dbReference type="GO" id="GO:0008237">
    <property type="term" value="F:metallopeptidase activity"/>
    <property type="evidence" value="ECO:0007669"/>
    <property type="project" value="InterPro"/>
</dbReference>
<dbReference type="PANTHER" id="PTHR10410">
    <property type="entry name" value="EUKARYOTIC TRANSLATION INITIATION FACTOR 3 -RELATED"/>
    <property type="match status" value="1"/>
</dbReference>
<reference evidence="5" key="1">
    <citation type="submission" date="2017-01" db="EMBL/GenBank/DDBJ databases">
        <authorList>
            <person name="Wang Y."/>
            <person name="White M."/>
            <person name="Kvist S."/>
            <person name="Moncalvo J.-M."/>
        </authorList>
    </citation>
    <scope>NUCLEOTIDE SEQUENCE [LARGE SCALE GENOMIC DNA]</scope>
    <source>
        <strain evidence="5">ID-206-W2</strain>
    </source>
</reference>
<dbReference type="Proteomes" id="UP000187429">
    <property type="component" value="Unassembled WGS sequence"/>
</dbReference>
<protein>
    <submittedName>
        <fullName evidence="4">Histone H2A deubiquitinase MYSM1</fullName>
    </submittedName>
</protein>
<dbReference type="SUPFAM" id="SSF46689">
    <property type="entry name" value="Homeodomain-like"/>
    <property type="match status" value="1"/>
</dbReference>
<dbReference type="EMBL" id="LSSM01000938">
    <property type="protein sequence ID" value="OMJ27568.1"/>
    <property type="molecule type" value="Genomic_DNA"/>
</dbReference>
<dbReference type="InterPro" id="IPR000555">
    <property type="entry name" value="JAMM/MPN+_dom"/>
</dbReference>
<name>A0A1R1YKZ1_9FUNG</name>
<dbReference type="Gene3D" id="1.10.10.60">
    <property type="entry name" value="Homeodomain-like"/>
    <property type="match status" value="1"/>
</dbReference>
<dbReference type="PROSITE" id="PS50249">
    <property type="entry name" value="MPN"/>
    <property type="match status" value="1"/>
</dbReference>
<evidence type="ECO:0000256" key="1">
    <source>
        <dbReference type="SAM" id="MobiDB-lite"/>
    </source>
</evidence>
<feature type="compositionally biased region" description="Basic residues" evidence="1">
    <location>
        <begin position="41"/>
        <end position="54"/>
    </location>
</feature>
<feature type="region of interest" description="Disordered" evidence="1">
    <location>
        <begin position="1"/>
        <end position="174"/>
    </location>
</feature>
<proteinExistence type="predicted"/>
<dbReference type="InterPro" id="IPR017930">
    <property type="entry name" value="Myb_dom"/>
</dbReference>
<dbReference type="OrthoDB" id="118550at2759"/>
<comment type="caution">
    <text evidence="4">The sequence shown here is derived from an EMBL/GenBank/DDBJ whole genome shotgun (WGS) entry which is preliminary data.</text>
</comment>
<dbReference type="CDD" id="cd00167">
    <property type="entry name" value="SANT"/>
    <property type="match status" value="1"/>
</dbReference>
<dbReference type="InterPro" id="IPR050242">
    <property type="entry name" value="JAMM_MPN+_peptidase_M67A"/>
</dbReference>
<dbReference type="InterPro" id="IPR009057">
    <property type="entry name" value="Homeodomain-like_sf"/>
</dbReference>
<dbReference type="PROSITE" id="PS51294">
    <property type="entry name" value="HTH_MYB"/>
    <property type="match status" value="1"/>
</dbReference>
<dbReference type="InterPro" id="IPR037518">
    <property type="entry name" value="MPN"/>
</dbReference>
<feature type="region of interest" description="Disordered" evidence="1">
    <location>
        <begin position="735"/>
        <end position="756"/>
    </location>
</feature>
<feature type="compositionally biased region" description="Basic and acidic residues" evidence="1">
    <location>
        <begin position="216"/>
        <end position="226"/>
    </location>
</feature>
<sequence>MGNSIDNAKRKKDGETSENDQVDIMDIHDKNSKDQKTTRSSTRKSKRNISKKLKSSTEPKIDILNYSSFDKNINSSNIEKTPSSNSSIDVDIISSTSQTITPEKQTDRKSNISNSKISTTRTPAKKAVQSKKNDSTNSAKKKSSSVSSSRSKKTTKKAPVSPKQESKVLSKAEEEELSSALIAQLLAADNDSIDTNYFKQADSDYEDNYYDEYFADGKSKSTRDYESEYDDDNDSEHFDDEYDPIKAYNKNSSSKKHSKGYSASKITNENSSNSLITSINTGDINTDGLSNDYDLKASKLSESNSISASAFNVGVYSDQEEALFLEGLNTYGRDYQKISELMKTRESKSIRSHAQKHFIKLFRDNLPLPPKVAESGTGYTLSGKPLDPNSAAAKPYLSHLTEIDTSNVQDQDALKIDNSEAKDSNFNSKNSNNFSSIDSPANELQEKKPLKQKNSVKKEKAVSKKEDAVIVSNTTISGPTEYSLMRPKRNKVSTKYNSSGIEKDSDPHALVKCSTFSGEPGTGSLNSQPFKLFVHTNAQLLMDLHSHLMETEIIGLLGGSWDSINRVLTVKQSFPCKALVTDDDHLNVEMDPTSEFLVRQEIADMDMRVVGWYHSHPSFLPDPSNIDIQNQNAYQKLFMDNGLFELDELNSQNDEKKLPESSSNVSNDPVVNIDTYSPETLNSGKSIVNGINIEKKDSGFKSGIGYLDGADTEIDIDSIKDSNCLIKSARLVSKDSENDNSTNTTAKSKVSVDTETGETEKGAPFIGAIVGPYDPKLPKSFSVINWFMVICESLNGANKLVPKKLNFVTLNDDFIPESLISKSQELIDSYSNSTHRMKFMRAWRSGSSELRLTKCLLSLAFRIPWIDHVILTDASYSCENPDSAQKKVSSSNENPNYYMSSDSEIESIMNDTDPGLKEHKLIVDVKLNSINDGDKSASFETDSKDKLANSSSPRKDKILIEENLNDVCIKTDEFKPEVTNELPNLKSEKINNSETLKNFIQCSSNKNFGLAENDENISEHKLIVDVKLNSINDGDKSASFETDSKDKLANSSSPRKDKILIEENLNDVCIKTDEFKPEVTNELPNLKSEKINNSETLKNFIQCSSNKNFGLAENDENISVNSSSGLSSVDIEGLNPNAENNKSDFVVSEPTEASTNLSAKVENEVTVDKDNDKTKLPTWITSVPFLNQVHDSLIKWK</sequence>
<feature type="compositionally biased region" description="Polar residues" evidence="1">
    <location>
        <begin position="65"/>
        <end position="82"/>
    </location>
</feature>
<dbReference type="SUPFAM" id="SSF102712">
    <property type="entry name" value="JAB1/MPN domain"/>
    <property type="match status" value="1"/>
</dbReference>
<feature type="domain" description="HTH myb-type" evidence="3">
    <location>
        <begin position="317"/>
        <end position="362"/>
    </location>
</feature>